<evidence type="ECO:0000256" key="10">
    <source>
        <dbReference type="ARBA" id="ARBA00032441"/>
    </source>
</evidence>
<evidence type="ECO:0000256" key="7">
    <source>
        <dbReference type="ARBA" id="ARBA00022741"/>
    </source>
</evidence>
<accession>A0A1F6FLE6</accession>
<evidence type="ECO:0000256" key="9">
    <source>
        <dbReference type="ARBA" id="ARBA00022842"/>
    </source>
</evidence>
<keyword evidence="7" id="KW-0547">Nucleotide-binding</keyword>
<keyword evidence="8" id="KW-0067">ATP-binding</keyword>
<keyword evidence="5" id="KW-0819">tRNA processing</keyword>
<dbReference type="Proteomes" id="UP000179136">
    <property type="component" value="Unassembled WGS sequence"/>
</dbReference>
<dbReference type="Gene3D" id="3.40.50.300">
    <property type="entry name" value="P-loop containing nucleotide triphosphate hydrolases"/>
    <property type="match status" value="1"/>
</dbReference>
<evidence type="ECO:0000313" key="11">
    <source>
        <dbReference type="EMBL" id="OGG86694.1"/>
    </source>
</evidence>
<comment type="similarity">
    <text evidence="2">Belongs to the TsaE family.</text>
</comment>
<evidence type="ECO:0000256" key="8">
    <source>
        <dbReference type="ARBA" id="ARBA00022840"/>
    </source>
</evidence>
<evidence type="ECO:0000256" key="6">
    <source>
        <dbReference type="ARBA" id="ARBA00022723"/>
    </source>
</evidence>
<dbReference type="STRING" id="1798561.A3B87_02585"/>
<gene>
    <name evidence="11" type="ORF">A3B87_02585</name>
</gene>
<dbReference type="GO" id="GO:0005737">
    <property type="term" value="C:cytoplasm"/>
    <property type="evidence" value="ECO:0007669"/>
    <property type="project" value="UniProtKB-SubCell"/>
</dbReference>
<evidence type="ECO:0000256" key="5">
    <source>
        <dbReference type="ARBA" id="ARBA00022694"/>
    </source>
</evidence>
<organism evidence="11 12">
    <name type="scientific">Candidatus Kuenenbacteria bacterium RIFCSPHIGHO2_02_FULL_39_13</name>
    <dbReference type="NCBI Taxonomy" id="1798561"/>
    <lineage>
        <taxon>Bacteria</taxon>
        <taxon>Candidatus Kueneniibacteriota</taxon>
    </lineage>
</organism>
<dbReference type="PANTHER" id="PTHR33540">
    <property type="entry name" value="TRNA THREONYLCARBAMOYLADENOSINE BIOSYNTHESIS PROTEIN TSAE"/>
    <property type="match status" value="1"/>
</dbReference>
<evidence type="ECO:0000256" key="4">
    <source>
        <dbReference type="ARBA" id="ARBA00022490"/>
    </source>
</evidence>
<dbReference type="NCBIfam" id="TIGR00150">
    <property type="entry name" value="T6A_YjeE"/>
    <property type="match status" value="1"/>
</dbReference>
<name>A0A1F6FLE6_9BACT</name>
<dbReference type="InterPro" id="IPR003442">
    <property type="entry name" value="T6A_TsaE"/>
</dbReference>
<evidence type="ECO:0000313" key="12">
    <source>
        <dbReference type="Proteomes" id="UP000179136"/>
    </source>
</evidence>
<evidence type="ECO:0000256" key="1">
    <source>
        <dbReference type="ARBA" id="ARBA00004496"/>
    </source>
</evidence>
<proteinExistence type="inferred from homology"/>
<keyword evidence="11" id="KW-0808">Transferase</keyword>
<dbReference type="PANTHER" id="PTHR33540:SF2">
    <property type="entry name" value="TRNA THREONYLCARBAMOYLADENOSINE BIOSYNTHESIS PROTEIN TSAE"/>
    <property type="match status" value="1"/>
</dbReference>
<keyword evidence="9" id="KW-0460">Magnesium</keyword>
<comment type="caution">
    <text evidence="11">The sequence shown here is derived from an EMBL/GenBank/DDBJ whole genome shotgun (WGS) entry which is preliminary data.</text>
</comment>
<dbReference type="GO" id="GO:0016740">
    <property type="term" value="F:transferase activity"/>
    <property type="evidence" value="ECO:0007669"/>
    <property type="project" value="UniProtKB-KW"/>
</dbReference>
<keyword evidence="6" id="KW-0479">Metal-binding</keyword>
<evidence type="ECO:0000256" key="2">
    <source>
        <dbReference type="ARBA" id="ARBA00007599"/>
    </source>
</evidence>
<reference evidence="11 12" key="1">
    <citation type="journal article" date="2016" name="Nat. Commun.">
        <title>Thousands of microbial genomes shed light on interconnected biogeochemical processes in an aquifer system.</title>
        <authorList>
            <person name="Anantharaman K."/>
            <person name="Brown C.T."/>
            <person name="Hug L.A."/>
            <person name="Sharon I."/>
            <person name="Castelle C.J."/>
            <person name="Probst A.J."/>
            <person name="Thomas B.C."/>
            <person name="Singh A."/>
            <person name="Wilkins M.J."/>
            <person name="Karaoz U."/>
            <person name="Brodie E.L."/>
            <person name="Williams K.H."/>
            <person name="Hubbard S.S."/>
            <person name="Banfield J.F."/>
        </authorList>
    </citation>
    <scope>NUCLEOTIDE SEQUENCE [LARGE SCALE GENOMIC DNA]</scope>
</reference>
<dbReference type="Pfam" id="PF02367">
    <property type="entry name" value="TsaE"/>
    <property type="match status" value="1"/>
</dbReference>
<protein>
    <recommendedName>
        <fullName evidence="3">tRNA threonylcarbamoyladenosine biosynthesis protein TsaE</fullName>
    </recommendedName>
    <alternativeName>
        <fullName evidence="10">t(6)A37 threonylcarbamoyladenosine biosynthesis protein TsaE</fullName>
    </alternativeName>
</protein>
<dbReference type="SUPFAM" id="SSF52540">
    <property type="entry name" value="P-loop containing nucleoside triphosphate hydrolases"/>
    <property type="match status" value="1"/>
</dbReference>
<dbReference type="InterPro" id="IPR027417">
    <property type="entry name" value="P-loop_NTPase"/>
</dbReference>
<sequence length="156" mass="17318">MSKIIITNSEKETINFGKKFVAQLKAGTIIGLVGKLGAGKTQFVKGLAQGLGIKNNITSPTFVLLKTYNLPARHRCAQALAGGQLTTNDLQLIHVDCYRLSSPEELADIGWRELVSDKNNIIVVEWADKIRKIMPKNTIWIKFSIGKKDNQRKISI</sequence>
<dbReference type="GO" id="GO:0002949">
    <property type="term" value="P:tRNA threonylcarbamoyladenosine modification"/>
    <property type="evidence" value="ECO:0007669"/>
    <property type="project" value="InterPro"/>
</dbReference>
<dbReference type="GO" id="GO:0005524">
    <property type="term" value="F:ATP binding"/>
    <property type="evidence" value="ECO:0007669"/>
    <property type="project" value="UniProtKB-KW"/>
</dbReference>
<keyword evidence="4" id="KW-0963">Cytoplasm</keyword>
<dbReference type="AlphaFoldDB" id="A0A1F6FLE6"/>
<comment type="subcellular location">
    <subcellularLocation>
        <location evidence="1">Cytoplasm</location>
    </subcellularLocation>
</comment>
<dbReference type="EMBL" id="MFMW01000029">
    <property type="protein sequence ID" value="OGG86694.1"/>
    <property type="molecule type" value="Genomic_DNA"/>
</dbReference>
<evidence type="ECO:0000256" key="3">
    <source>
        <dbReference type="ARBA" id="ARBA00019010"/>
    </source>
</evidence>
<dbReference type="GO" id="GO:0046872">
    <property type="term" value="F:metal ion binding"/>
    <property type="evidence" value="ECO:0007669"/>
    <property type="project" value="UniProtKB-KW"/>
</dbReference>